<sequence>MGTNTQGTGASVCEKKVVSILLDVDRQWTATPSSKLLPQESKGGSFTESSGDVQLAMISGAKFRESSKTERVDSGPGERTGSASAETAAGKAPPVRTETQHAEPELQGTTETLQPRSTAVALVLDTNALHIHTPEAGPSPHADVLRILSSGGADIPAAEKHADAQRAPDTVAQTSPPTNLRVKLTGTPETHGESQSSDAACLEEVPEDTARTDPTRLQEAQAHTSQNQPSQTLWTEATGPDKKKRAEHSGSLGQPDRIISAQKRVERGAEGPFPEGHRQLTVEVKATFIPSPRGQDRSQDLLSGSSGLDTFTQVQNLPESMSHITEMERATARLDQIQKELIDCSEKKVSLDELQSMLGRMKQCQHQLENESHTLAALERSVSRLLDDPTHQGQAAPFKLCQQLQGMQDRCKKLREKCMLDQQTMRSEVQEWEQAQKEIRAVRERLVTMAALLSKQGQRPSTRKVQEARKDLDSQNAVLQSITSGLKNKYLDKLVPTELETPLQEARVLLKELQGKAEKMVEKSSTLSKLSCKVTEVMEGLQAVQDLLQQKSPSLTEAQYTQKCVWDKLDRWHAYLAELEGEVQDISEEQPEQAQFLMDKLMEPLQLYQDVAKQAEQRTAFLSKVPTLLQEYEEMIGSSNRWLREAQSWLDAPIIYKTAKCLSSYAQGLQEKLLQTDQRMAGMQQAITGPLSRHQYAASEVEAMEREVKLMEGNVTKIKSILSSIDTTSISPEEHLMNRQVILDNIQSMKSTIAEIQRCRSELELPKEASKSLSVFHRTLQLLQPIQGLEQLTQEQSATLQAAIEQSMSRTSDSAPRRGPVIPSLVLSVPGYHQGALDMPQAGRKVEEEARSSSCSSSETLTGSVTEDPGDICTGEGYAGAPSTVSRGAGVTAGGRFDPLMSSVSTEVFEPCPSPSPTKLMRESGLAYQGEDAQLEGVKQRNLCQLLKKL</sequence>
<dbReference type="EMBL" id="JAFIRN010000006">
    <property type="protein sequence ID" value="KAG5846988.1"/>
    <property type="molecule type" value="Genomic_DNA"/>
</dbReference>
<evidence type="ECO:0000256" key="6">
    <source>
        <dbReference type="SAM" id="MobiDB-lite"/>
    </source>
</evidence>
<feature type="region of interest" description="Disordered" evidence="6">
    <location>
        <begin position="158"/>
        <end position="257"/>
    </location>
</feature>
<dbReference type="Proteomes" id="UP001044222">
    <property type="component" value="Chromosome 6"/>
</dbReference>
<proteinExistence type="predicted"/>
<gene>
    <name evidence="7" type="ORF">ANANG_G00120840</name>
</gene>
<evidence type="ECO:0000256" key="1">
    <source>
        <dbReference type="ARBA" id="ARBA00004308"/>
    </source>
</evidence>
<protein>
    <recommendedName>
        <fullName evidence="9">KASH domain-containing protein</fullName>
    </recommendedName>
</protein>
<evidence type="ECO:0000313" key="8">
    <source>
        <dbReference type="Proteomes" id="UP001044222"/>
    </source>
</evidence>
<comment type="subcellular location">
    <subcellularLocation>
        <location evidence="1">Endomembrane system</location>
    </subcellularLocation>
</comment>
<evidence type="ECO:0000313" key="7">
    <source>
        <dbReference type="EMBL" id="KAG5846988.1"/>
    </source>
</evidence>
<evidence type="ECO:0008006" key="9">
    <source>
        <dbReference type="Google" id="ProtNLM"/>
    </source>
</evidence>
<feature type="region of interest" description="Disordered" evidence="6">
    <location>
        <begin position="839"/>
        <end position="870"/>
    </location>
</feature>
<evidence type="ECO:0000256" key="3">
    <source>
        <dbReference type="ARBA" id="ARBA00022737"/>
    </source>
</evidence>
<feature type="compositionally biased region" description="Polar residues" evidence="6">
    <location>
        <begin position="221"/>
        <end position="235"/>
    </location>
</feature>
<reference evidence="7" key="1">
    <citation type="submission" date="2021-01" db="EMBL/GenBank/DDBJ databases">
        <title>A chromosome-scale assembly of European eel, Anguilla anguilla.</title>
        <authorList>
            <person name="Henkel C."/>
            <person name="Jong-Raadsen S.A."/>
            <person name="Dufour S."/>
            <person name="Weltzien F.-A."/>
            <person name="Palstra A.P."/>
            <person name="Pelster B."/>
            <person name="Spaink H.P."/>
            <person name="Van Den Thillart G.E."/>
            <person name="Jansen H."/>
            <person name="Zahm M."/>
            <person name="Klopp C."/>
            <person name="Cedric C."/>
            <person name="Louis A."/>
            <person name="Berthelot C."/>
            <person name="Parey E."/>
            <person name="Roest Crollius H."/>
            <person name="Montfort J."/>
            <person name="Robinson-Rechavi M."/>
            <person name="Bucao C."/>
            <person name="Bouchez O."/>
            <person name="Gislard M."/>
            <person name="Lluch J."/>
            <person name="Milhes M."/>
            <person name="Lampietro C."/>
            <person name="Lopez Roques C."/>
            <person name="Donnadieu C."/>
            <person name="Braasch I."/>
            <person name="Desvignes T."/>
            <person name="Postlethwait J."/>
            <person name="Bobe J."/>
            <person name="Guiguen Y."/>
            <person name="Dirks R."/>
        </authorList>
    </citation>
    <scope>NUCLEOTIDE SEQUENCE</scope>
    <source>
        <strain evidence="7">Tag_6206</strain>
        <tissue evidence="7">Liver</tissue>
    </source>
</reference>
<feature type="compositionally biased region" description="Polar residues" evidence="6">
    <location>
        <begin position="29"/>
        <end position="52"/>
    </location>
</feature>
<keyword evidence="2" id="KW-0597">Phosphoprotein</keyword>
<dbReference type="PANTHER" id="PTHR14514">
    <property type="entry name" value="PKA ANCHORING PROTEIN"/>
    <property type="match status" value="1"/>
</dbReference>
<dbReference type="PANTHER" id="PTHR14514:SF4">
    <property type="entry name" value="NESPRIN-2"/>
    <property type="match status" value="1"/>
</dbReference>
<name>A0A9D3RXM1_ANGAN</name>
<organism evidence="7 8">
    <name type="scientific">Anguilla anguilla</name>
    <name type="common">European freshwater eel</name>
    <name type="synonym">Muraena anguilla</name>
    <dbReference type="NCBI Taxonomy" id="7936"/>
    <lineage>
        <taxon>Eukaryota</taxon>
        <taxon>Metazoa</taxon>
        <taxon>Chordata</taxon>
        <taxon>Craniata</taxon>
        <taxon>Vertebrata</taxon>
        <taxon>Euteleostomi</taxon>
        <taxon>Actinopterygii</taxon>
        <taxon>Neopterygii</taxon>
        <taxon>Teleostei</taxon>
        <taxon>Anguilliformes</taxon>
        <taxon>Anguillidae</taxon>
        <taxon>Anguilla</taxon>
    </lineage>
</organism>
<evidence type="ECO:0000256" key="4">
    <source>
        <dbReference type="ARBA" id="ARBA00023136"/>
    </source>
</evidence>
<feature type="coiled-coil region" evidence="5">
    <location>
        <begin position="327"/>
        <end position="388"/>
    </location>
</feature>
<keyword evidence="8" id="KW-1185">Reference proteome</keyword>
<accession>A0A9D3RXM1</accession>
<dbReference type="AlphaFoldDB" id="A0A9D3RXM1"/>
<evidence type="ECO:0000256" key="5">
    <source>
        <dbReference type="SAM" id="Coils"/>
    </source>
</evidence>
<keyword evidence="4" id="KW-0472">Membrane</keyword>
<feature type="region of interest" description="Disordered" evidence="6">
    <location>
        <begin position="29"/>
        <end position="114"/>
    </location>
</feature>
<evidence type="ECO:0000256" key="2">
    <source>
        <dbReference type="ARBA" id="ARBA00022553"/>
    </source>
</evidence>
<comment type="caution">
    <text evidence="7">The sequence shown here is derived from an EMBL/GenBank/DDBJ whole genome shotgun (WGS) entry which is preliminary data.</text>
</comment>
<feature type="compositionally biased region" description="Basic and acidic residues" evidence="6">
    <location>
        <begin position="62"/>
        <end position="73"/>
    </location>
</feature>
<keyword evidence="5" id="KW-0175">Coiled coil</keyword>
<keyword evidence="3" id="KW-0677">Repeat</keyword>